<dbReference type="SUPFAM" id="SSF46785">
    <property type="entry name" value="Winged helix' DNA-binding domain"/>
    <property type="match status" value="1"/>
</dbReference>
<reference evidence="1 2" key="1">
    <citation type="submission" date="2015-04" db="EMBL/GenBank/DDBJ databases">
        <title>The draft genome sequence of Fusarium langsethiae, a T-2/HT-2 mycotoxin producer.</title>
        <authorList>
            <person name="Lysoe E."/>
            <person name="Divon H.H."/>
            <person name="Terzi V."/>
            <person name="Orru L."/>
            <person name="Lamontanara A."/>
            <person name="Kolseth A.-K."/>
            <person name="Frandsen R.J."/>
            <person name="Nielsen K."/>
            <person name="Thrane U."/>
        </authorList>
    </citation>
    <scope>NUCLEOTIDE SEQUENCE [LARGE SCALE GENOMIC DNA]</scope>
    <source>
        <strain evidence="1 2">Fl201059</strain>
    </source>
</reference>
<protein>
    <submittedName>
        <fullName evidence="1">Sterigmatocystin 8-o-methyltransferase</fullName>
    </submittedName>
</protein>
<organism evidence="1 2">
    <name type="scientific">Fusarium langsethiae</name>
    <dbReference type="NCBI Taxonomy" id="179993"/>
    <lineage>
        <taxon>Eukaryota</taxon>
        <taxon>Fungi</taxon>
        <taxon>Dikarya</taxon>
        <taxon>Ascomycota</taxon>
        <taxon>Pezizomycotina</taxon>
        <taxon>Sordariomycetes</taxon>
        <taxon>Hypocreomycetidae</taxon>
        <taxon>Hypocreales</taxon>
        <taxon>Nectriaceae</taxon>
        <taxon>Fusarium</taxon>
    </lineage>
</organism>
<dbReference type="OrthoDB" id="1535081at2759"/>
<evidence type="ECO:0000313" key="1">
    <source>
        <dbReference type="EMBL" id="KPA38322.1"/>
    </source>
</evidence>
<sequence length="386" mass="43398">MVHPKAEKALKEARKLVAQLESYEDDPITHQNVLKQTEAVRLAIQFPMDRMTHLMEQVSFGGALHTIIGIRAYHAMPEDGSSITAEELGRITNTATTVIERAYRVSINHGVFIETAPDAYAHNDLSRILHPRGLGSFFLIVIEFGRALIHLADYCKSHQPEDVFDLAKSPAVYSVGKEHLGKSYYELLDMDPDPERRELWNANMVAVDELMPVVGMFPFASLKEEVDQNPDRPFLVDIGAGRGQSCIAIRKDIGDTFDAKYILQDLPGVINTMDPQEYPDFELMAYDAFTPQPVKICIEFVKNTASAMGPDSRLIICDQLIPDTAKEQENVDLHWLDFALLCMSGQEKKKSEFEEIFEAAGLELVKIYPSAYGCTVMLEARLKRSE</sequence>
<keyword evidence="1" id="KW-0489">Methyltransferase</keyword>
<dbReference type="Proteomes" id="UP000037904">
    <property type="component" value="Unassembled WGS sequence"/>
</dbReference>
<proteinExistence type="predicted"/>
<dbReference type="InterPro" id="IPR036388">
    <property type="entry name" value="WH-like_DNA-bd_sf"/>
</dbReference>
<name>A0A0M9ERS4_FUSLA</name>
<dbReference type="PANTHER" id="PTHR43712">
    <property type="entry name" value="PUTATIVE (AFU_ORTHOLOGUE AFUA_4G14580)-RELATED"/>
    <property type="match status" value="1"/>
</dbReference>
<dbReference type="AlphaFoldDB" id="A0A0M9ERS4"/>
<keyword evidence="2" id="KW-1185">Reference proteome</keyword>
<dbReference type="InterPro" id="IPR036390">
    <property type="entry name" value="WH_DNA-bd_sf"/>
</dbReference>
<dbReference type="SUPFAM" id="SSF53335">
    <property type="entry name" value="S-adenosyl-L-methionine-dependent methyltransferases"/>
    <property type="match status" value="1"/>
</dbReference>
<dbReference type="PANTHER" id="PTHR43712:SF11">
    <property type="entry name" value="O-METHYLTRANSFERASE (AFU_ORTHOLOGUE AFUA_2G17820)-RELATED"/>
    <property type="match status" value="1"/>
</dbReference>
<dbReference type="Gene3D" id="1.10.10.10">
    <property type="entry name" value="Winged helix-like DNA-binding domain superfamily/Winged helix DNA-binding domain"/>
    <property type="match status" value="1"/>
</dbReference>
<keyword evidence="1" id="KW-0808">Transferase</keyword>
<dbReference type="GO" id="GO:0032259">
    <property type="term" value="P:methylation"/>
    <property type="evidence" value="ECO:0007669"/>
    <property type="project" value="UniProtKB-KW"/>
</dbReference>
<dbReference type="EMBL" id="JXCE01000291">
    <property type="protein sequence ID" value="KPA38322.1"/>
    <property type="molecule type" value="Genomic_DNA"/>
</dbReference>
<dbReference type="InterPro" id="IPR029063">
    <property type="entry name" value="SAM-dependent_MTases_sf"/>
</dbReference>
<gene>
    <name evidence="1" type="ORF">FLAG1_08839</name>
</gene>
<evidence type="ECO:0000313" key="2">
    <source>
        <dbReference type="Proteomes" id="UP000037904"/>
    </source>
</evidence>
<accession>A0A0M9ERS4</accession>
<dbReference type="GO" id="GO:0008168">
    <property type="term" value="F:methyltransferase activity"/>
    <property type="evidence" value="ECO:0007669"/>
    <property type="project" value="UniProtKB-KW"/>
</dbReference>
<dbReference type="Gene3D" id="3.40.50.150">
    <property type="entry name" value="Vaccinia Virus protein VP39"/>
    <property type="match status" value="1"/>
</dbReference>
<comment type="caution">
    <text evidence="1">The sequence shown here is derived from an EMBL/GenBank/DDBJ whole genome shotgun (WGS) entry which is preliminary data.</text>
</comment>